<dbReference type="Gene3D" id="2.30.40.10">
    <property type="entry name" value="Urease, subunit C, domain 1"/>
    <property type="match status" value="1"/>
</dbReference>
<feature type="domain" description="Amidohydrolase 3" evidence="2">
    <location>
        <begin position="71"/>
        <end position="546"/>
    </location>
</feature>
<comment type="caution">
    <text evidence="3">The sequence shown here is derived from an EMBL/GenBank/DDBJ whole genome shotgun (WGS) entry which is preliminary data.</text>
</comment>
<dbReference type="RefSeq" id="WP_084199541.1">
    <property type="nucleotide sequence ID" value="NZ_BMYL01000002.1"/>
</dbReference>
<evidence type="ECO:0000313" key="3">
    <source>
        <dbReference type="EMBL" id="PLW86759.1"/>
    </source>
</evidence>
<dbReference type="GO" id="GO:0016810">
    <property type="term" value="F:hydrolase activity, acting on carbon-nitrogen (but not peptide) bonds"/>
    <property type="evidence" value="ECO:0007669"/>
    <property type="project" value="InterPro"/>
</dbReference>
<dbReference type="PANTHER" id="PTHR22642:SF2">
    <property type="entry name" value="PROTEIN LONG AFTER FAR-RED 3"/>
    <property type="match status" value="1"/>
</dbReference>
<sequence length="550" mass="58753">MPLIKLLLATLLAVTSTTAAATTLIHNIEGYSLENGELIRFSALEFDGSKITARYPTDEAAAQSSATTKLDGNGATMLPGLIDAHGHIAGYGQALASVNLFGTSSEAEAAQRVARFAAQSKEPWIQGGGWNQVLWDVREFPTRATLDAIDTDRPIALRRIDGHALWVNSTALEMAGIHAETVDPDGGQIIRGPDGKPTGVLIDNAMDAVYRAIPSQTQNDIAESQRQALLSAASFGLTSVHDAGVSAAEVSALQRLHSNNTLPLRVYAMLDVLDPGNDATLASGPQIDPNHRLDIRSVKISADGALGSRGAALAEDYSDKPGHKGLLLLSDEDLVLHMSRAMAAGYQVNTHAIGDLANTRVLDLYETLIAKEDSAGLRHRIEHAQILQVEDIPRFAQLGVIASIQPTHATSDMNMAGDRLGEDRLVGAYAWKSLLDDGAQVAGGSDFPVEHPNPFYGLYSAITRQDQAGGPPGGWLPGQKISRAEALSLFTEGAAFAAHQESAIGRLAPGYFADFILVRENYFEMPESAIWNSTVLETWVAGEPVYVRPE</sequence>
<organism evidence="3 4">
    <name type="scientific">Halioglobus japonicus</name>
    <dbReference type="NCBI Taxonomy" id="930805"/>
    <lineage>
        <taxon>Bacteria</taxon>
        <taxon>Pseudomonadati</taxon>
        <taxon>Pseudomonadota</taxon>
        <taxon>Gammaproteobacteria</taxon>
        <taxon>Cellvibrionales</taxon>
        <taxon>Halieaceae</taxon>
        <taxon>Halioglobus</taxon>
    </lineage>
</organism>
<feature type="signal peptide" evidence="1">
    <location>
        <begin position="1"/>
        <end position="21"/>
    </location>
</feature>
<feature type="chain" id="PRO_5043034446" evidence="1">
    <location>
        <begin position="22"/>
        <end position="550"/>
    </location>
</feature>
<name>A0AAP8SNR0_9GAMM</name>
<keyword evidence="4" id="KW-1185">Reference proteome</keyword>
<dbReference type="Proteomes" id="UP000235162">
    <property type="component" value="Unassembled WGS sequence"/>
</dbReference>
<dbReference type="PANTHER" id="PTHR22642">
    <property type="entry name" value="IMIDAZOLONEPROPIONASE"/>
    <property type="match status" value="1"/>
</dbReference>
<reference evidence="3 4" key="1">
    <citation type="submission" date="2018-01" db="EMBL/GenBank/DDBJ databases">
        <title>The draft genome sequence of Halioglobus japonicus S1-36.</title>
        <authorList>
            <person name="Du Z.-J."/>
            <person name="Shi M.-J."/>
        </authorList>
    </citation>
    <scope>NUCLEOTIDE SEQUENCE [LARGE SCALE GENOMIC DNA]</scope>
    <source>
        <strain evidence="3 4">S1-36</strain>
    </source>
</reference>
<protein>
    <submittedName>
        <fullName evidence="3">Amidohydrolase</fullName>
    </submittedName>
</protein>
<dbReference type="AlphaFoldDB" id="A0AAP8SNR0"/>
<dbReference type="Gene3D" id="3.20.20.140">
    <property type="entry name" value="Metal-dependent hydrolases"/>
    <property type="match status" value="1"/>
</dbReference>
<dbReference type="KEGG" id="hja:BST95_11260"/>
<dbReference type="CDD" id="cd01300">
    <property type="entry name" value="YtcJ_like"/>
    <property type="match status" value="1"/>
</dbReference>
<evidence type="ECO:0000259" key="2">
    <source>
        <dbReference type="Pfam" id="PF07969"/>
    </source>
</evidence>
<dbReference type="Gene3D" id="3.10.310.70">
    <property type="match status" value="1"/>
</dbReference>
<dbReference type="InterPro" id="IPR011059">
    <property type="entry name" value="Metal-dep_hydrolase_composite"/>
</dbReference>
<dbReference type="InterPro" id="IPR032466">
    <property type="entry name" value="Metal_Hydrolase"/>
</dbReference>
<dbReference type="SUPFAM" id="SSF51556">
    <property type="entry name" value="Metallo-dependent hydrolases"/>
    <property type="match status" value="1"/>
</dbReference>
<dbReference type="SUPFAM" id="SSF51338">
    <property type="entry name" value="Composite domain of metallo-dependent hydrolases"/>
    <property type="match status" value="1"/>
</dbReference>
<evidence type="ECO:0000313" key="4">
    <source>
        <dbReference type="Proteomes" id="UP000235162"/>
    </source>
</evidence>
<dbReference type="InterPro" id="IPR033932">
    <property type="entry name" value="YtcJ-like"/>
</dbReference>
<keyword evidence="1" id="KW-0732">Signal</keyword>
<accession>A0AAP8SNR0</accession>
<evidence type="ECO:0000256" key="1">
    <source>
        <dbReference type="SAM" id="SignalP"/>
    </source>
</evidence>
<dbReference type="EMBL" id="PKUR01000002">
    <property type="protein sequence ID" value="PLW86759.1"/>
    <property type="molecule type" value="Genomic_DNA"/>
</dbReference>
<gene>
    <name evidence="3" type="ORF">C0029_10265</name>
</gene>
<dbReference type="InterPro" id="IPR013108">
    <property type="entry name" value="Amidohydro_3"/>
</dbReference>
<proteinExistence type="predicted"/>
<dbReference type="Pfam" id="PF07969">
    <property type="entry name" value="Amidohydro_3"/>
    <property type="match status" value="1"/>
</dbReference>